<keyword evidence="1" id="KW-0812">Transmembrane</keyword>
<keyword evidence="1" id="KW-1133">Transmembrane helix</keyword>
<gene>
    <name evidence="2" type="ORF">H9Q13_14210</name>
</gene>
<comment type="caution">
    <text evidence="2">The sequence shown here is derived from an EMBL/GenBank/DDBJ whole genome shotgun (WGS) entry which is preliminary data.</text>
</comment>
<keyword evidence="1" id="KW-0472">Membrane</keyword>
<accession>A0ABR7XLM3</accession>
<protein>
    <submittedName>
        <fullName evidence="2">Uncharacterized protein</fullName>
    </submittedName>
</protein>
<sequence>MDLIRRLIPFHLYFSHSASNLKYAKSDNTEGLAAFLYTFTVSHVILGVGFFYLSLDLFHLYTQEDGYVEYLTAFLLLFTSILCLYKALQQKNRLPKMFFLVSAFLLFFGFGEEISWAQRIIGFETPDNLGKVNAQQEFNLHNIHLSGVNLNKLIFGKILYTGIFIYFLAFPVFYRRNKWFSSFLDRFSVPLPSPLHSLLYMLCFSTALLIRNGEVWEIQEFILASFIFAVYLMPDNETVHRHA</sequence>
<organism evidence="2 3">
    <name type="scientific">Pontibacter aquaedesilientis</name>
    <dbReference type="NCBI Taxonomy" id="2766980"/>
    <lineage>
        <taxon>Bacteria</taxon>
        <taxon>Pseudomonadati</taxon>
        <taxon>Bacteroidota</taxon>
        <taxon>Cytophagia</taxon>
        <taxon>Cytophagales</taxon>
        <taxon>Hymenobacteraceae</taxon>
        <taxon>Pontibacter</taxon>
    </lineage>
</organism>
<dbReference type="EMBL" id="JACXAJ010000007">
    <property type="protein sequence ID" value="MBD1398321.1"/>
    <property type="molecule type" value="Genomic_DNA"/>
</dbReference>
<evidence type="ECO:0000256" key="1">
    <source>
        <dbReference type="SAM" id="Phobius"/>
    </source>
</evidence>
<evidence type="ECO:0000313" key="2">
    <source>
        <dbReference type="EMBL" id="MBD1398321.1"/>
    </source>
</evidence>
<evidence type="ECO:0000313" key="3">
    <source>
        <dbReference type="Proteomes" id="UP000625551"/>
    </source>
</evidence>
<feature type="transmembrane region" description="Helical" evidence="1">
    <location>
        <begin position="67"/>
        <end position="85"/>
    </location>
</feature>
<name>A0ABR7XLM3_9BACT</name>
<feature type="transmembrane region" description="Helical" evidence="1">
    <location>
        <begin position="195"/>
        <end position="212"/>
    </location>
</feature>
<reference evidence="2 3" key="1">
    <citation type="submission" date="2020-09" db="EMBL/GenBank/DDBJ databases">
        <title>Genome sequencing and assembly of Pontibacter sp.</title>
        <authorList>
            <person name="Chhetri G."/>
        </authorList>
    </citation>
    <scope>NUCLEOTIDE SEQUENCE [LARGE SCALE GENOMIC DNA]</scope>
    <source>
        <strain evidence="2 3">JH31</strain>
    </source>
</reference>
<feature type="transmembrane region" description="Helical" evidence="1">
    <location>
        <begin position="97"/>
        <end position="117"/>
    </location>
</feature>
<dbReference type="Proteomes" id="UP000625551">
    <property type="component" value="Unassembled WGS sequence"/>
</dbReference>
<keyword evidence="3" id="KW-1185">Reference proteome</keyword>
<feature type="transmembrane region" description="Helical" evidence="1">
    <location>
        <begin position="32"/>
        <end position="55"/>
    </location>
</feature>
<feature type="transmembrane region" description="Helical" evidence="1">
    <location>
        <begin position="154"/>
        <end position="174"/>
    </location>
</feature>
<proteinExistence type="predicted"/>
<dbReference type="RefSeq" id="WP_191184456.1">
    <property type="nucleotide sequence ID" value="NZ_JACXAJ010000007.1"/>
</dbReference>
<feature type="transmembrane region" description="Helical" evidence="1">
    <location>
        <begin position="218"/>
        <end position="234"/>
    </location>
</feature>